<comment type="caution">
    <text evidence="1">The sequence shown here is derived from an EMBL/GenBank/DDBJ whole genome shotgun (WGS) entry which is preliminary data.</text>
</comment>
<dbReference type="EMBL" id="VSSQ01052469">
    <property type="protein sequence ID" value="MPN06552.1"/>
    <property type="molecule type" value="Genomic_DNA"/>
</dbReference>
<accession>A0A645EZ69</accession>
<reference evidence="1" key="1">
    <citation type="submission" date="2019-08" db="EMBL/GenBank/DDBJ databases">
        <authorList>
            <person name="Kucharzyk K."/>
            <person name="Murdoch R.W."/>
            <person name="Higgins S."/>
            <person name="Loffler F."/>
        </authorList>
    </citation>
    <scope>NUCLEOTIDE SEQUENCE</scope>
</reference>
<proteinExistence type="predicted"/>
<organism evidence="1">
    <name type="scientific">bioreactor metagenome</name>
    <dbReference type="NCBI Taxonomy" id="1076179"/>
    <lineage>
        <taxon>unclassified sequences</taxon>
        <taxon>metagenomes</taxon>
        <taxon>ecological metagenomes</taxon>
    </lineage>
</organism>
<name>A0A645EZ69_9ZZZZ</name>
<evidence type="ECO:0000313" key="1">
    <source>
        <dbReference type="EMBL" id="MPN06552.1"/>
    </source>
</evidence>
<dbReference type="AlphaFoldDB" id="A0A645EZ69"/>
<protein>
    <submittedName>
        <fullName evidence="1">Uncharacterized protein</fullName>
    </submittedName>
</protein>
<sequence>MVWTITIVALAAMLGLSFNSAEHVFALSRSEVCQRQEKLSDEVDEYAVEHSQDIIITDSSIQSIGSPWQTNKNVHPLNRFFWGGWYYHSPFYYEQLKMNGRGGLYSSDFYDEHIQLLNNSPEMLDQLLAYLTDTYGETIAIPVSQEADFTAYRFELVAATNP</sequence>
<gene>
    <name evidence="1" type="ORF">SDC9_153808</name>
</gene>